<dbReference type="AlphaFoldDB" id="A0A183VFC8"/>
<evidence type="ECO:0000313" key="1">
    <source>
        <dbReference type="EMBL" id="VDM50769.1"/>
    </source>
</evidence>
<dbReference type="EMBL" id="UYWY01026929">
    <property type="protein sequence ID" value="VDM50769.1"/>
    <property type="molecule type" value="Genomic_DNA"/>
</dbReference>
<proteinExistence type="predicted"/>
<dbReference type="WBParaSite" id="TCNE_0001945201-mRNA-1">
    <property type="protein sequence ID" value="TCNE_0001945201-mRNA-1"/>
    <property type="gene ID" value="TCNE_0001945201"/>
</dbReference>
<evidence type="ECO:0000313" key="2">
    <source>
        <dbReference type="Proteomes" id="UP000050794"/>
    </source>
</evidence>
<protein>
    <submittedName>
        <fullName evidence="1 3">Uncharacterized protein</fullName>
    </submittedName>
</protein>
<reference evidence="1 2" key="2">
    <citation type="submission" date="2018-11" db="EMBL/GenBank/DDBJ databases">
        <authorList>
            <consortium name="Pathogen Informatics"/>
        </authorList>
    </citation>
    <scope>NUCLEOTIDE SEQUENCE [LARGE SCALE GENOMIC DNA]</scope>
</reference>
<accession>A0A183VFC8</accession>
<evidence type="ECO:0000313" key="3">
    <source>
        <dbReference type="WBParaSite" id="TCNE_0001945201-mRNA-1"/>
    </source>
</evidence>
<organism evidence="2 3">
    <name type="scientific">Toxocara canis</name>
    <name type="common">Canine roundworm</name>
    <dbReference type="NCBI Taxonomy" id="6265"/>
    <lineage>
        <taxon>Eukaryota</taxon>
        <taxon>Metazoa</taxon>
        <taxon>Ecdysozoa</taxon>
        <taxon>Nematoda</taxon>
        <taxon>Chromadorea</taxon>
        <taxon>Rhabditida</taxon>
        <taxon>Spirurina</taxon>
        <taxon>Ascaridomorpha</taxon>
        <taxon>Ascaridoidea</taxon>
        <taxon>Toxocaridae</taxon>
        <taxon>Toxocara</taxon>
    </lineage>
</organism>
<sequence length="103" mass="10861">MLSAGVAAIDIAICQCCIEFASLVQLVEAAKRVVRLTRSGTAKQQAAKQASLKKKRAAADSRDSLTGLSVGLEFSDDGPQCRPTQHSVLLPVYAGLCQNLLTS</sequence>
<keyword evidence="2" id="KW-1185">Reference proteome</keyword>
<dbReference type="Proteomes" id="UP000050794">
    <property type="component" value="Unassembled WGS sequence"/>
</dbReference>
<gene>
    <name evidence="1" type="ORF">TCNE_LOCUS19448</name>
</gene>
<name>A0A183VFC8_TOXCA</name>
<reference evidence="3" key="1">
    <citation type="submission" date="2016-06" db="UniProtKB">
        <authorList>
            <consortium name="WormBaseParasite"/>
        </authorList>
    </citation>
    <scope>IDENTIFICATION</scope>
</reference>